<dbReference type="Proteomes" id="UP000447876">
    <property type="component" value="Unassembled WGS sequence"/>
</dbReference>
<dbReference type="Gene3D" id="1.10.1200.10">
    <property type="entry name" value="ACP-like"/>
    <property type="match status" value="1"/>
</dbReference>
<dbReference type="Pfam" id="PF00975">
    <property type="entry name" value="Thioesterase"/>
    <property type="match status" value="1"/>
</dbReference>
<dbReference type="AlphaFoldDB" id="A0A7X2Z4N8"/>
<comment type="similarity">
    <text evidence="2">Belongs to the ATP-dependent AMP-binding enzyme family.</text>
</comment>
<keyword evidence="3" id="KW-0596">Phosphopantetheine</keyword>
<dbReference type="InterPro" id="IPR025110">
    <property type="entry name" value="AMP-bd_C"/>
</dbReference>
<dbReference type="SUPFAM" id="SSF56801">
    <property type="entry name" value="Acetyl-CoA synthetase-like"/>
    <property type="match status" value="1"/>
</dbReference>
<gene>
    <name evidence="9" type="ORF">GNP95_17210</name>
</gene>
<dbReference type="InterPro" id="IPR001031">
    <property type="entry name" value="Thioesterase"/>
</dbReference>
<evidence type="ECO:0000313" key="10">
    <source>
        <dbReference type="Proteomes" id="UP000447876"/>
    </source>
</evidence>
<evidence type="ECO:0000256" key="2">
    <source>
        <dbReference type="ARBA" id="ARBA00006432"/>
    </source>
</evidence>
<dbReference type="GO" id="GO:0005829">
    <property type="term" value="C:cytosol"/>
    <property type="evidence" value="ECO:0007669"/>
    <property type="project" value="TreeGrafter"/>
</dbReference>
<dbReference type="InterPro" id="IPR045851">
    <property type="entry name" value="AMP-bd_C_sf"/>
</dbReference>
<protein>
    <submittedName>
        <fullName evidence="9">Amino acid adenylation domain-containing protein</fullName>
    </submittedName>
</protein>
<dbReference type="GO" id="GO:0017000">
    <property type="term" value="P:antibiotic biosynthetic process"/>
    <property type="evidence" value="ECO:0007669"/>
    <property type="project" value="UniProtKB-KW"/>
</dbReference>
<evidence type="ECO:0000256" key="7">
    <source>
        <dbReference type="ARBA" id="ARBA00023268"/>
    </source>
</evidence>
<dbReference type="SUPFAM" id="SSF52777">
    <property type="entry name" value="CoA-dependent acyltransferases"/>
    <property type="match status" value="1"/>
</dbReference>
<dbReference type="Pfam" id="PF00668">
    <property type="entry name" value="Condensation"/>
    <property type="match status" value="1"/>
</dbReference>
<evidence type="ECO:0000256" key="3">
    <source>
        <dbReference type="ARBA" id="ARBA00022450"/>
    </source>
</evidence>
<dbReference type="GO" id="GO:0031177">
    <property type="term" value="F:phosphopantetheine binding"/>
    <property type="evidence" value="ECO:0007669"/>
    <property type="project" value="TreeGrafter"/>
</dbReference>
<keyword evidence="4" id="KW-0597">Phosphoprotein</keyword>
<dbReference type="OrthoDB" id="9765680at2"/>
<dbReference type="PROSITE" id="PS00455">
    <property type="entry name" value="AMP_BINDING"/>
    <property type="match status" value="1"/>
</dbReference>
<feature type="domain" description="Carrier" evidence="8">
    <location>
        <begin position="780"/>
        <end position="855"/>
    </location>
</feature>
<name>A0A7X2Z4N8_9BACL</name>
<evidence type="ECO:0000313" key="9">
    <source>
        <dbReference type="EMBL" id="MUG46729.1"/>
    </source>
</evidence>
<accession>A0A7X2Z4N8</accession>
<dbReference type="Gene3D" id="3.40.50.980">
    <property type="match status" value="2"/>
</dbReference>
<evidence type="ECO:0000256" key="1">
    <source>
        <dbReference type="ARBA" id="ARBA00001957"/>
    </source>
</evidence>
<dbReference type="Gene3D" id="3.30.559.30">
    <property type="entry name" value="Nonribosomal peptide synthetase, condensation domain"/>
    <property type="match status" value="1"/>
</dbReference>
<keyword evidence="5" id="KW-0436">Ligase</keyword>
<dbReference type="GO" id="GO:0044550">
    <property type="term" value="P:secondary metabolite biosynthetic process"/>
    <property type="evidence" value="ECO:0007669"/>
    <property type="project" value="UniProtKB-ARBA"/>
</dbReference>
<dbReference type="InterPro" id="IPR009081">
    <property type="entry name" value="PP-bd_ACP"/>
</dbReference>
<dbReference type="Pfam" id="PF00550">
    <property type="entry name" value="PP-binding"/>
    <property type="match status" value="1"/>
</dbReference>
<sequence length="1104" mass="123889">MKYLFEKEERYWSSKFDADDSLSFLPYSYSSKLSEGGEAAADPGLVQRTLPNELSERIIRLAGGSDLALYMIVLAGVKSLLFKYTGRGHVLIGMPSYSADQSGTPPPHDILVIKTPVSHQTTLKTLLGGIKASIGEALEHQHLPFRKMLEKLHLDYTGDGHPVVNTVASFAQIHPGPLGSQVAADTVFCFDRKDQSIELEVSFDRQRYERAFVEQAADHLVRLLSVLLFHPDLELGQAAMLSSDETETLLKRFNDTETEFERGKTIHGLFEEQVELYPDKVAAVMNERQLTYRELNERSNRLARKLREAGVEADQLVAILAERSLDMVVGILAILKAGGAYVPVDPEYPEERIRFMIEDSGAPLLLIQKHLHEKTDFAGIRLELDDFVWGDRDSDTNSDDTLNASNLEPISGPRNLAYVIYTSGTTGRPKGTLIEHKNVVRLLFNDKNLFDFGPSDTWTLFHSFCFDFSVWEMYGALLNGGKLVIVPPLTAKNPADFLALLGREQVTILNQTPTYFYQLLRKVLADHPYDLRIRNVIFGGEALSPLLLKGFKTKYPETKLINMYGITETTVHVTYKEITWIEIEAAKSNIGKPIPTLRVYVLDENRHPVPIGVAGEMYVAGEGLARGYLNRPDLTAEKFVDSPFAEGEKLYRSGDLAAWLPDGNIEYLGRIDHQVKIRGYRIELDEIETQLLRIAAVQEAKVLDRNDANGQKQLVAYYVAETRLAAHELKVELAKQLPGYMIPSYLVQLSQMPLTPNGKMNRKALPAPEEAVVLGAEYVAPRTLLEMKIARAWQDTLGVPQVGVKDNFFELGGNSLSLMRLIQAVYDETGIEIPLNRQFHNVTVEAMAFGEGGLGLDKGGDSFIKLNKEGDLNVFCFPPGSGFGIGYRELATRLDGRFVLYGIDFIDDTNDYEVMLNRYVDEIVRIQPEGPYVLLGYCFGGNLTFEVAKTMEKRGYSVTDVLMVDSWIKNTLTPPETSEKELKEMLADFDEEEKELMSNPLVRERVHRKVKATLAYEAQLVNSGTVSARIYELIAKDSEAFRREHQLPSWRGATTQAYADYRLEGAHEELLELTRVEETAVVIRDILAQVKRQIEAEAGVLHGS</sequence>
<dbReference type="GO" id="GO:0016874">
    <property type="term" value="F:ligase activity"/>
    <property type="evidence" value="ECO:0007669"/>
    <property type="project" value="UniProtKB-KW"/>
</dbReference>
<evidence type="ECO:0000256" key="4">
    <source>
        <dbReference type="ARBA" id="ARBA00022553"/>
    </source>
</evidence>
<dbReference type="InterPro" id="IPR036736">
    <property type="entry name" value="ACP-like_sf"/>
</dbReference>
<evidence type="ECO:0000256" key="5">
    <source>
        <dbReference type="ARBA" id="ARBA00022598"/>
    </source>
</evidence>
<dbReference type="InterPro" id="IPR029058">
    <property type="entry name" value="AB_hydrolase_fold"/>
</dbReference>
<dbReference type="Gene3D" id="2.30.38.10">
    <property type="entry name" value="Luciferase, Domain 3"/>
    <property type="match status" value="1"/>
</dbReference>
<organism evidence="9 10">
    <name type="scientific">Paenibacillus woosongensis</name>
    <dbReference type="NCBI Taxonomy" id="307580"/>
    <lineage>
        <taxon>Bacteria</taxon>
        <taxon>Bacillati</taxon>
        <taxon>Bacillota</taxon>
        <taxon>Bacilli</taxon>
        <taxon>Bacillales</taxon>
        <taxon>Paenibacillaceae</taxon>
        <taxon>Paenibacillus</taxon>
    </lineage>
</organism>
<evidence type="ECO:0000259" key="8">
    <source>
        <dbReference type="PROSITE" id="PS50075"/>
    </source>
</evidence>
<dbReference type="Gene3D" id="3.40.50.1820">
    <property type="entry name" value="alpha/beta hydrolase"/>
    <property type="match status" value="1"/>
</dbReference>
<dbReference type="PROSITE" id="PS00012">
    <property type="entry name" value="PHOSPHOPANTETHEINE"/>
    <property type="match status" value="1"/>
</dbReference>
<dbReference type="FunFam" id="3.30.300.30:FF:000010">
    <property type="entry name" value="Enterobactin synthetase component F"/>
    <property type="match status" value="1"/>
</dbReference>
<dbReference type="FunFam" id="2.30.38.10:FF:000001">
    <property type="entry name" value="Non-ribosomal peptide synthetase PvdI"/>
    <property type="match status" value="1"/>
</dbReference>
<dbReference type="NCBIfam" id="TIGR01733">
    <property type="entry name" value="AA-adenyl-dom"/>
    <property type="match status" value="1"/>
</dbReference>
<dbReference type="InterPro" id="IPR001242">
    <property type="entry name" value="Condensation_dom"/>
</dbReference>
<dbReference type="FunFam" id="3.40.50.980:FF:000001">
    <property type="entry name" value="Non-ribosomal peptide synthetase"/>
    <property type="match status" value="1"/>
</dbReference>
<dbReference type="InterPro" id="IPR000873">
    <property type="entry name" value="AMP-dep_synth/lig_dom"/>
</dbReference>
<dbReference type="SUPFAM" id="SSF53474">
    <property type="entry name" value="alpha/beta-Hydrolases"/>
    <property type="match status" value="1"/>
</dbReference>
<keyword evidence="6" id="KW-0045">Antibiotic biosynthesis</keyword>
<dbReference type="PANTHER" id="PTHR45527:SF14">
    <property type="entry name" value="PLIPASTATIN SYNTHASE SUBUNIT B"/>
    <property type="match status" value="1"/>
</dbReference>
<proteinExistence type="inferred from homology"/>
<dbReference type="Gene3D" id="1.10.287.490">
    <property type="entry name" value="Helix hairpin bin"/>
    <property type="match status" value="1"/>
</dbReference>
<dbReference type="SMART" id="SM00824">
    <property type="entry name" value="PKS_TE"/>
    <property type="match status" value="1"/>
</dbReference>
<dbReference type="InterPro" id="IPR020802">
    <property type="entry name" value="TesA-like"/>
</dbReference>
<dbReference type="FunFam" id="3.40.50.12780:FF:000012">
    <property type="entry name" value="Non-ribosomal peptide synthetase"/>
    <property type="match status" value="1"/>
</dbReference>
<dbReference type="Pfam" id="PF00501">
    <property type="entry name" value="AMP-binding"/>
    <property type="match status" value="1"/>
</dbReference>
<comment type="caution">
    <text evidence="9">The sequence shown here is derived from an EMBL/GenBank/DDBJ whole genome shotgun (WGS) entry which is preliminary data.</text>
</comment>
<dbReference type="Gene3D" id="3.30.300.30">
    <property type="match status" value="1"/>
</dbReference>
<reference evidence="9 10" key="1">
    <citation type="submission" date="2019-11" db="EMBL/GenBank/DDBJ databases">
        <title>Draft genome sequences of five Paenibacillus species of dairy origin.</title>
        <authorList>
            <person name="Olajide A.M."/>
            <person name="Chen S."/>
            <person name="Lapointe G."/>
        </authorList>
    </citation>
    <scope>NUCLEOTIDE SEQUENCE [LARGE SCALE GENOMIC DNA]</scope>
    <source>
        <strain evidence="9 10">12CR55</strain>
    </source>
</reference>
<dbReference type="PANTHER" id="PTHR45527">
    <property type="entry name" value="NONRIBOSOMAL PEPTIDE SYNTHETASE"/>
    <property type="match status" value="1"/>
</dbReference>
<dbReference type="EMBL" id="WNZW01000007">
    <property type="protein sequence ID" value="MUG46729.1"/>
    <property type="molecule type" value="Genomic_DNA"/>
</dbReference>
<dbReference type="PROSITE" id="PS50075">
    <property type="entry name" value="CARRIER"/>
    <property type="match status" value="1"/>
</dbReference>
<dbReference type="InterPro" id="IPR010071">
    <property type="entry name" value="AA_adenyl_dom"/>
</dbReference>
<dbReference type="SUPFAM" id="SSF47336">
    <property type="entry name" value="ACP-like"/>
    <property type="match status" value="1"/>
</dbReference>
<comment type="cofactor">
    <cofactor evidence="1">
        <name>pantetheine 4'-phosphate</name>
        <dbReference type="ChEBI" id="CHEBI:47942"/>
    </cofactor>
</comment>
<dbReference type="GO" id="GO:0043041">
    <property type="term" value="P:amino acid activation for nonribosomal peptide biosynthetic process"/>
    <property type="evidence" value="ECO:0007669"/>
    <property type="project" value="TreeGrafter"/>
</dbReference>
<evidence type="ECO:0000256" key="6">
    <source>
        <dbReference type="ARBA" id="ARBA00023194"/>
    </source>
</evidence>
<dbReference type="FunFam" id="3.40.50.980:FF:000002">
    <property type="entry name" value="Enterobactin synthetase component F"/>
    <property type="match status" value="1"/>
</dbReference>
<dbReference type="InterPro" id="IPR006162">
    <property type="entry name" value="Ppantetheine_attach_site"/>
</dbReference>
<keyword evidence="7" id="KW-0511">Multifunctional enzyme</keyword>
<dbReference type="RefSeq" id="WP_155612105.1">
    <property type="nucleotide sequence ID" value="NZ_WNZW01000007.1"/>
</dbReference>
<dbReference type="CDD" id="cd17643">
    <property type="entry name" value="A_NRPS_Cytc1-like"/>
    <property type="match status" value="1"/>
</dbReference>
<dbReference type="InterPro" id="IPR020845">
    <property type="entry name" value="AMP-binding_CS"/>
</dbReference>
<dbReference type="Pfam" id="PF13193">
    <property type="entry name" value="AMP-binding_C"/>
    <property type="match status" value="1"/>
</dbReference>